<dbReference type="SUPFAM" id="SSF54373">
    <property type="entry name" value="FAD-linked reductases, C-terminal domain"/>
    <property type="match status" value="1"/>
</dbReference>
<protein>
    <submittedName>
        <fullName evidence="6">N-methyl-L-tryptophan oxidase</fullName>
    </submittedName>
</protein>
<comment type="caution">
    <text evidence="6">The sequence shown here is derived from an EMBL/GenBank/DDBJ whole genome shotgun (WGS) entry which is preliminary data.</text>
</comment>
<dbReference type="GO" id="GO:0050660">
    <property type="term" value="F:flavin adenine dinucleotide binding"/>
    <property type="evidence" value="ECO:0007669"/>
    <property type="project" value="InterPro"/>
</dbReference>
<evidence type="ECO:0000256" key="3">
    <source>
        <dbReference type="ARBA" id="ARBA00022827"/>
    </source>
</evidence>
<keyword evidence="4" id="KW-0560">Oxidoreductase</keyword>
<accession>A0A2G3PGQ8</accession>
<dbReference type="RefSeq" id="WP_099384721.1">
    <property type="nucleotide sequence ID" value="NZ_PEBD01000011.1"/>
</dbReference>
<evidence type="ECO:0000313" key="6">
    <source>
        <dbReference type="EMBL" id="PHV64876.1"/>
    </source>
</evidence>
<organism evidence="6 7">
    <name type="scientific">Williamsia marianensis</name>
    <dbReference type="NCBI Taxonomy" id="85044"/>
    <lineage>
        <taxon>Bacteria</taxon>
        <taxon>Bacillati</taxon>
        <taxon>Actinomycetota</taxon>
        <taxon>Actinomycetes</taxon>
        <taxon>Mycobacteriales</taxon>
        <taxon>Nocardiaceae</taxon>
        <taxon>Williamsia</taxon>
    </lineage>
</organism>
<dbReference type="AlphaFoldDB" id="A0A2G3PGQ8"/>
<evidence type="ECO:0000256" key="2">
    <source>
        <dbReference type="ARBA" id="ARBA00022630"/>
    </source>
</evidence>
<name>A0A2G3PGQ8_WILMA</name>
<dbReference type="InterPro" id="IPR006076">
    <property type="entry name" value="FAD-dep_OxRdtase"/>
</dbReference>
<comment type="cofactor">
    <cofactor evidence="1">
        <name>FAD</name>
        <dbReference type="ChEBI" id="CHEBI:57692"/>
    </cofactor>
</comment>
<sequence>MTITRVDTVVVGGGAMGSAAAWHLARRGVETVLLERFTPGHANGASHGTSRIFRTSYADPTYVALAREAERQWAELEGEVGATLLTVTGGVDQGFTPYLIQIADTLADLGVDHQWLSADEASERWRGITFTGRSLYYPNSGRVHADNAVAALQAAAAAHGAEVRHESQVVSIEVTDGDSVTVRTADHNYLARRVVVAAGAWAEQLVSDIAPLPPIRVTQEQPAHFAPRDPSISWPSFGILHDPDEPSAPEFGGVYGLSSGVEGVKVGFHGVGPVVDPDHRDFTAEPRQLAALQDYVREWVPGVDADALTPISCTYATTPDSNFVIDRVGPVAVAAGFSGHGFKFVPAIGRLLADLTIDKDAPKLFSFRSHSPEKVH</sequence>
<evidence type="ECO:0000256" key="1">
    <source>
        <dbReference type="ARBA" id="ARBA00001974"/>
    </source>
</evidence>
<keyword evidence="3" id="KW-0274">FAD</keyword>
<dbReference type="PANTHER" id="PTHR10961">
    <property type="entry name" value="PEROXISOMAL SARCOSINE OXIDASE"/>
    <property type="match status" value="1"/>
</dbReference>
<dbReference type="InterPro" id="IPR045170">
    <property type="entry name" value="MTOX"/>
</dbReference>
<dbReference type="Proteomes" id="UP000225108">
    <property type="component" value="Unassembled WGS sequence"/>
</dbReference>
<dbReference type="InterPro" id="IPR036188">
    <property type="entry name" value="FAD/NAD-bd_sf"/>
</dbReference>
<evidence type="ECO:0000259" key="5">
    <source>
        <dbReference type="Pfam" id="PF01266"/>
    </source>
</evidence>
<dbReference type="SUPFAM" id="SSF51905">
    <property type="entry name" value="FAD/NAD(P)-binding domain"/>
    <property type="match status" value="1"/>
</dbReference>
<dbReference type="EMBL" id="PEBD01000011">
    <property type="protein sequence ID" value="PHV64876.1"/>
    <property type="molecule type" value="Genomic_DNA"/>
</dbReference>
<proteinExistence type="predicted"/>
<feature type="domain" description="FAD dependent oxidoreductase" evidence="5">
    <location>
        <begin position="7"/>
        <end position="355"/>
    </location>
</feature>
<gene>
    <name evidence="6" type="ORF">CSW57_21650</name>
</gene>
<dbReference type="Pfam" id="PF01266">
    <property type="entry name" value="DAO"/>
    <property type="match status" value="1"/>
</dbReference>
<evidence type="ECO:0000256" key="4">
    <source>
        <dbReference type="ARBA" id="ARBA00023002"/>
    </source>
</evidence>
<keyword evidence="2" id="KW-0285">Flavoprotein</keyword>
<dbReference type="GO" id="GO:0008115">
    <property type="term" value="F:sarcosine oxidase activity"/>
    <property type="evidence" value="ECO:0007669"/>
    <property type="project" value="TreeGrafter"/>
</dbReference>
<dbReference type="Gene3D" id="3.50.50.60">
    <property type="entry name" value="FAD/NAD(P)-binding domain"/>
    <property type="match status" value="1"/>
</dbReference>
<dbReference type="NCBIfam" id="NF008425">
    <property type="entry name" value="PRK11259.1"/>
    <property type="match status" value="1"/>
</dbReference>
<reference evidence="6 7" key="1">
    <citation type="submission" date="2017-10" db="EMBL/GenBank/DDBJ databases">
        <title>The draft genome sequence of Williamsia sp. BULT 1.1 isolated from the semi-arid grassland soils from South Africa.</title>
        <authorList>
            <person name="Kabwe M.H."/>
            <person name="Govender N."/>
            <person name="Mutseka Lunga P."/>
            <person name="Vikram S."/>
            <person name="Makhalanyane T.P."/>
        </authorList>
    </citation>
    <scope>NUCLEOTIDE SEQUENCE [LARGE SCALE GENOMIC DNA]</scope>
    <source>
        <strain evidence="6 7">BULT 1.1</strain>
    </source>
</reference>
<dbReference type="PANTHER" id="PTHR10961:SF7">
    <property type="entry name" value="FAD DEPENDENT OXIDOREDUCTASE DOMAIN-CONTAINING PROTEIN"/>
    <property type="match status" value="1"/>
</dbReference>
<evidence type="ECO:0000313" key="7">
    <source>
        <dbReference type="Proteomes" id="UP000225108"/>
    </source>
</evidence>
<dbReference type="Gene3D" id="3.30.9.10">
    <property type="entry name" value="D-Amino Acid Oxidase, subunit A, domain 2"/>
    <property type="match status" value="1"/>
</dbReference>